<dbReference type="InterPro" id="IPR024835">
    <property type="entry name" value="SYCP2-like"/>
</dbReference>
<feature type="region of interest" description="Disordered" evidence="1">
    <location>
        <begin position="137"/>
        <end position="189"/>
    </location>
</feature>
<proteinExistence type="predicted"/>
<feature type="compositionally biased region" description="Polar residues" evidence="1">
    <location>
        <begin position="165"/>
        <end position="175"/>
    </location>
</feature>
<comment type="caution">
    <text evidence="2">The sequence shown here is derived from an EMBL/GenBank/DDBJ whole genome shotgun (WGS) entry which is preliminary data.</text>
</comment>
<dbReference type="PANTHER" id="PTHR15607:SF12">
    <property type="entry name" value="SYNAPTONEMAL COMPLEX PROTEIN 2"/>
    <property type="match status" value="1"/>
</dbReference>
<dbReference type="EMBL" id="BEZZ01000891">
    <property type="protein sequence ID" value="GCC36831.1"/>
    <property type="molecule type" value="Genomic_DNA"/>
</dbReference>
<evidence type="ECO:0000313" key="3">
    <source>
        <dbReference type="Proteomes" id="UP000287033"/>
    </source>
</evidence>
<dbReference type="GO" id="GO:0000779">
    <property type="term" value="C:condensed chromosome, centromeric region"/>
    <property type="evidence" value="ECO:0007669"/>
    <property type="project" value="TreeGrafter"/>
</dbReference>
<feature type="region of interest" description="Disordered" evidence="1">
    <location>
        <begin position="13"/>
        <end position="33"/>
    </location>
</feature>
<gene>
    <name evidence="2" type="ORF">chiPu_0015331</name>
</gene>
<sequence>KCDESQFLDKMQRKKLKEEKGTHKEHKGGSTIKSLNRKIEDSTTDVYRFVGSSDEPTITLVMKYEPVLQQYCANKRETEKKKMKNGLTEKVEPKALRCRKKKYFFTDTDTDGKTDVSWLRESNRKIKPKLVAYTRQKKQNLTESSGKGKVATLQRQHYEKRSKSTKQIEATNSVKVQDGRKKRTCPRRSTAARPCYKEVSASEFDSSEESLSFSPQSERNLTTPPAVKNIFNNIKREANMSRKPCEVSAVSSIHSFTNTSSIEKMRCKKMLFNENDEEVQQEFVTLKKNNDYTTMKKSCSSESSVITARSSSNFTIKTISSKRTTAEETLSTSALLEEGRREMDKVIESEVHKSGPSNHASVFKRIYGEDHQSNFHVFEEDGGAKDEGTGLRPRKLFKCDLENQSINRDAEFQIRITSDHASVDNWELNTPNMETICQQFRKELQKKFQKHSQRIDTFTKFSLKSAQKRMSSTSLQIHSYRLQRLNKFQTIFTQELERFEKDSQSLKMMEKELTNFWKNHSQAFSELKENEEQRIQHLKSSFENNLCPSVDFEEQIFSNEMHLMRKDMKTVQERLLKEMQEEELVTVRRGLQSFFQSETMRF</sequence>
<name>A0A401T2F8_CHIPU</name>
<dbReference type="OrthoDB" id="10256849at2759"/>
<dbReference type="GO" id="GO:0007140">
    <property type="term" value="P:male meiotic nuclear division"/>
    <property type="evidence" value="ECO:0007669"/>
    <property type="project" value="TreeGrafter"/>
</dbReference>
<dbReference type="PANTHER" id="PTHR15607">
    <property type="entry name" value="SYNAPTONEMAL COMPLEX PROTEIN-RELATED"/>
    <property type="match status" value="1"/>
</dbReference>
<evidence type="ECO:0000313" key="2">
    <source>
        <dbReference type="EMBL" id="GCC36831.1"/>
    </source>
</evidence>
<dbReference type="GO" id="GO:0007143">
    <property type="term" value="P:female meiotic nuclear division"/>
    <property type="evidence" value="ECO:0007669"/>
    <property type="project" value="TreeGrafter"/>
</dbReference>
<dbReference type="AlphaFoldDB" id="A0A401T2F8"/>
<feature type="non-terminal residue" evidence="2">
    <location>
        <position position="1"/>
    </location>
</feature>
<keyword evidence="3" id="KW-1185">Reference proteome</keyword>
<dbReference type="GO" id="GO:0000800">
    <property type="term" value="C:lateral element"/>
    <property type="evidence" value="ECO:0007669"/>
    <property type="project" value="TreeGrafter"/>
</dbReference>
<accession>A0A401T2F8</accession>
<evidence type="ECO:0008006" key="4">
    <source>
        <dbReference type="Google" id="ProtNLM"/>
    </source>
</evidence>
<protein>
    <recommendedName>
        <fullName evidence="4">Synaptonemal complex protein 2</fullName>
    </recommendedName>
</protein>
<organism evidence="2 3">
    <name type="scientific">Chiloscyllium punctatum</name>
    <name type="common">Brownbanded bambooshark</name>
    <name type="synonym">Hemiscyllium punctatum</name>
    <dbReference type="NCBI Taxonomy" id="137246"/>
    <lineage>
        <taxon>Eukaryota</taxon>
        <taxon>Metazoa</taxon>
        <taxon>Chordata</taxon>
        <taxon>Craniata</taxon>
        <taxon>Vertebrata</taxon>
        <taxon>Chondrichthyes</taxon>
        <taxon>Elasmobranchii</taxon>
        <taxon>Galeomorphii</taxon>
        <taxon>Galeoidea</taxon>
        <taxon>Orectolobiformes</taxon>
        <taxon>Hemiscylliidae</taxon>
        <taxon>Chiloscyllium</taxon>
    </lineage>
</organism>
<reference evidence="2 3" key="1">
    <citation type="journal article" date="2018" name="Nat. Ecol. Evol.">
        <title>Shark genomes provide insights into elasmobranch evolution and the origin of vertebrates.</title>
        <authorList>
            <person name="Hara Y"/>
            <person name="Yamaguchi K"/>
            <person name="Onimaru K"/>
            <person name="Kadota M"/>
            <person name="Koyanagi M"/>
            <person name="Keeley SD"/>
            <person name="Tatsumi K"/>
            <person name="Tanaka K"/>
            <person name="Motone F"/>
            <person name="Kageyama Y"/>
            <person name="Nozu R"/>
            <person name="Adachi N"/>
            <person name="Nishimura O"/>
            <person name="Nakagawa R"/>
            <person name="Tanegashima C"/>
            <person name="Kiyatake I"/>
            <person name="Matsumoto R"/>
            <person name="Murakumo K"/>
            <person name="Nishida K"/>
            <person name="Terakita A"/>
            <person name="Kuratani S"/>
            <person name="Sato K"/>
            <person name="Hyodo S Kuraku.S."/>
        </authorList>
    </citation>
    <scope>NUCLEOTIDE SEQUENCE [LARGE SCALE GENOMIC DNA]</scope>
</reference>
<evidence type="ECO:0000256" key="1">
    <source>
        <dbReference type="SAM" id="MobiDB-lite"/>
    </source>
</evidence>
<dbReference type="Proteomes" id="UP000287033">
    <property type="component" value="Unassembled WGS sequence"/>
</dbReference>